<reference evidence="3 4" key="1">
    <citation type="submission" date="2019-03" db="EMBL/GenBank/DDBJ databases">
        <title>Complete Genome Sequence of Paraburkholderia dipogonis ICMP 19430T, a Nitrogen-fixing Symbiont of the South African Invasive Legume Dipogon lignosus in New Zealand.</title>
        <authorList>
            <person name="De Meyer S.E."/>
        </authorList>
    </citation>
    <scope>NUCLEOTIDE SEQUENCE [LARGE SCALE GENOMIC DNA]</scope>
    <source>
        <strain evidence="3 4">ICMP 19430</strain>
    </source>
</reference>
<dbReference type="SUPFAM" id="SSF52540">
    <property type="entry name" value="P-loop containing nucleoside triphosphate hydrolases"/>
    <property type="match status" value="2"/>
</dbReference>
<dbReference type="GO" id="GO:0016887">
    <property type="term" value="F:ATP hydrolysis activity"/>
    <property type="evidence" value="ECO:0007669"/>
    <property type="project" value="InterPro"/>
</dbReference>
<evidence type="ECO:0000256" key="1">
    <source>
        <dbReference type="SAM" id="MobiDB-lite"/>
    </source>
</evidence>
<dbReference type="InterPro" id="IPR050168">
    <property type="entry name" value="AAA_ATPase_domain"/>
</dbReference>
<evidence type="ECO:0000313" key="3">
    <source>
        <dbReference type="EMBL" id="TFE47007.1"/>
    </source>
</evidence>
<dbReference type="EMBL" id="SNVI01000001">
    <property type="protein sequence ID" value="TFE47007.1"/>
    <property type="molecule type" value="Genomic_DNA"/>
</dbReference>
<feature type="domain" description="AAA+ ATPase" evidence="2">
    <location>
        <begin position="177"/>
        <end position="314"/>
    </location>
</feature>
<evidence type="ECO:0000313" key="4">
    <source>
        <dbReference type="Proteomes" id="UP000297385"/>
    </source>
</evidence>
<dbReference type="InterPro" id="IPR003959">
    <property type="entry name" value="ATPase_AAA_core"/>
</dbReference>
<dbReference type="Pfam" id="PF00004">
    <property type="entry name" value="AAA"/>
    <property type="match status" value="2"/>
</dbReference>
<gene>
    <name evidence="3" type="ORF">E2553_19415</name>
</gene>
<dbReference type="Proteomes" id="UP000297385">
    <property type="component" value="Unassembled WGS sequence"/>
</dbReference>
<dbReference type="Gene3D" id="3.40.50.300">
    <property type="entry name" value="P-loop containing nucleotide triphosphate hydrolases"/>
    <property type="match status" value="2"/>
</dbReference>
<name>A0A4Y8NB30_9BURK</name>
<protein>
    <submittedName>
        <fullName evidence="3">AAA family ATPase</fullName>
    </submittedName>
</protein>
<feature type="region of interest" description="Disordered" evidence="1">
    <location>
        <begin position="85"/>
        <end position="136"/>
    </location>
</feature>
<proteinExistence type="predicted"/>
<comment type="caution">
    <text evidence="3">The sequence shown here is derived from an EMBL/GenBank/DDBJ whole genome shotgun (WGS) entry which is preliminary data.</text>
</comment>
<dbReference type="Gene3D" id="1.10.8.60">
    <property type="match status" value="2"/>
</dbReference>
<evidence type="ECO:0000259" key="2">
    <source>
        <dbReference type="SMART" id="SM00382"/>
    </source>
</evidence>
<feature type="compositionally biased region" description="Low complexity" evidence="1">
    <location>
        <begin position="85"/>
        <end position="101"/>
    </location>
</feature>
<organism evidence="3 4">
    <name type="scientific">Paraburkholderia dipogonis</name>
    <dbReference type="NCBI Taxonomy" id="1211383"/>
    <lineage>
        <taxon>Bacteria</taxon>
        <taxon>Pseudomonadati</taxon>
        <taxon>Pseudomonadota</taxon>
        <taxon>Betaproteobacteria</taxon>
        <taxon>Burkholderiales</taxon>
        <taxon>Burkholderiaceae</taxon>
        <taxon>Paraburkholderia</taxon>
    </lineage>
</organism>
<feature type="domain" description="AAA+ ATPase" evidence="2">
    <location>
        <begin position="434"/>
        <end position="563"/>
    </location>
</feature>
<dbReference type="PANTHER" id="PTHR23077">
    <property type="entry name" value="AAA-FAMILY ATPASE"/>
    <property type="match status" value="1"/>
</dbReference>
<dbReference type="InterPro" id="IPR003593">
    <property type="entry name" value="AAA+_ATPase"/>
</dbReference>
<accession>A0A4Y8NB30</accession>
<dbReference type="AlphaFoldDB" id="A0A4Y8NB30"/>
<dbReference type="SMART" id="SM00382">
    <property type="entry name" value="AAA"/>
    <property type="match status" value="2"/>
</dbReference>
<dbReference type="GO" id="GO:0005524">
    <property type="term" value="F:ATP binding"/>
    <property type="evidence" value="ECO:0007669"/>
    <property type="project" value="InterPro"/>
</dbReference>
<dbReference type="InterPro" id="IPR027417">
    <property type="entry name" value="P-loop_NTPase"/>
</dbReference>
<sequence length="648" mass="71099">MSRETLDTASQARCTFPRTHPTFEEHMKLSTIQKLYRSCRAQEQLIVDGARAWVSLDAKITRSSPTVAKREASASPVELATRAPATMAAPAAADSAAPITPEVLDRPPIRTTVRARPLTAEPPRRQAPPLVSQHDFDSNVRKPRYTFENVVGMADTKQRLLRAARDILTNDEGTDEPRNGILLFGEPGNGKTLFAEALAGELQVPFLPIAFGDMASKWINETPEKIKAVFNTARRTGACVLLIDEIDSFLKPRDGGAQMHSMDRDVVNTMLTEIVSLRGSNVILMAATNFMEQLDTAGIREGRFDFKIEIPPPDLRARVNLIGHSILRKLGPKTVDRVTVEALAGRWEGFSASRLTALGGQLREMRLEGEFTGPVTFEIAMRAMRLLQGRRGRLPENVKAVDDIIMPADSRNVLSDLAYRMRNVHRLEQIGGSLPRGLLFYGPPGTGKTQAALALAKASGYAFLKITGADLVTRPDSWDRLVREGIDIRPVIVFIDEADDVLVDRRYSNVGSLTNKILTTLDGAGGRIRDLIFVAATNHHDRMDPAALRGGRFSEKVRFDVPERADIEQYVTATLWKVAKNRYTLVTGTIGRCIAELSGRSIADADAVIAEGVNRAATRAIRENIAEIRPADITAAARSVLATKSASD</sequence>
<dbReference type="CDD" id="cd19481">
    <property type="entry name" value="RecA-like_protease"/>
    <property type="match status" value="2"/>
</dbReference>